<protein>
    <submittedName>
        <fullName evidence="1">Uncharacterized protein</fullName>
    </submittedName>
</protein>
<comment type="caution">
    <text evidence="1">The sequence shown here is derived from an EMBL/GenBank/DDBJ whole genome shotgun (WGS) entry which is preliminary data.</text>
</comment>
<gene>
    <name evidence="1" type="ORF">MSG28_000697</name>
</gene>
<organism evidence="1 2">
    <name type="scientific">Choristoneura fumiferana</name>
    <name type="common">Spruce budworm moth</name>
    <name type="synonym">Archips fumiferana</name>
    <dbReference type="NCBI Taxonomy" id="7141"/>
    <lineage>
        <taxon>Eukaryota</taxon>
        <taxon>Metazoa</taxon>
        <taxon>Ecdysozoa</taxon>
        <taxon>Arthropoda</taxon>
        <taxon>Hexapoda</taxon>
        <taxon>Insecta</taxon>
        <taxon>Pterygota</taxon>
        <taxon>Neoptera</taxon>
        <taxon>Endopterygota</taxon>
        <taxon>Lepidoptera</taxon>
        <taxon>Glossata</taxon>
        <taxon>Ditrysia</taxon>
        <taxon>Tortricoidea</taxon>
        <taxon>Tortricidae</taxon>
        <taxon>Tortricinae</taxon>
        <taxon>Choristoneura</taxon>
    </lineage>
</organism>
<accession>A0ACC0K225</accession>
<evidence type="ECO:0000313" key="1">
    <source>
        <dbReference type="EMBL" id="KAI8430419.1"/>
    </source>
</evidence>
<proteinExistence type="predicted"/>
<sequence>MKVIGKHKSKNRDEELYKLFKKFAKRIRKDDSSDEDETSNNKKKKKVNFTFTQTADLTLTEVITQPTESVDPVEGPEVQSLDPETSAGPSLDEGILEILGEDPNKNKKYSNNIHKDISSRWSHTIQSGLEKLNKDI</sequence>
<evidence type="ECO:0000313" key="2">
    <source>
        <dbReference type="Proteomes" id="UP001064048"/>
    </source>
</evidence>
<dbReference type="EMBL" id="CM046131">
    <property type="protein sequence ID" value="KAI8430419.1"/>
    <property type="molecule type" value="Genomic_DNA"/>
</dbReference>
<dbReference type="Proteomes" id="UP001064048">
    <property type="component" value="Chromosome Z"/>
</dbReference>
<keyword evidence="2" id="KW-1185">Reference proteome</keyword>
<name>A0ACC0K225_CHOFU</name>
<reference evidence="1 2" key="1">
    <citation type="journal article" date="2022" name="Genome Biol. Evol.">
        <title>The Spruce Budworm Genome: Reconstructing the Evolutionary History of Antifreeze Proteins.</title>
        <authorList>
            <person name="Beliveau C."/>
            <person name="Gagne P."/>
            <person name="Picq S."/>
            <person name="Vernygora O."/>
            <person name="Keeling C.I."/>
            <person name="Pinkney K."/>
            <person name="Doucet D."/>
            <person name="Wen F."/>
            <person name="Johnston J.S."/>
            <person name="Maaroufi H."/>
            <person name="Boyle B."/>
            <person name="Laroche J."/>
            <person name="Dewar K."/>
            <person name="Juretic N."/>
            <person name="Blackburn G."/>
            <person name="Nisole A."/>
            <person name="Brunet B."/>
            <person name="Brandao M."/>
            <person name="Lumley L."/>
            <person name="Duan J."/>
            <person name="Quan G."/>
            <person name="Lucarotti C.J."/>
            <person name="Roe A.D."/>
            <person name="Sperling F.A.H."/>
            <person name="Levesque R.C."/>
            <person name="Cusson M."/>
        </authorList>
    </citation>
    <scope>NUCLEOTIDE SEQUENCE [LARGE SCALE GENOMIC DNA]</scope>
    <source>
        <strain evidence="1">Glfc:IPQL:Cfum</strain>
    </source>
</reference>